<keyword evidence="3" id="KW-1185">Reference proteome</keyword>
<gene>
    <name evidence="2" type="ORF">B0H16DRAFT_1569459</name>
    <name evidence="1" type="ORF">B0H16DRAFT_1653678</name>
</gene>
<proteinExistence type="predicted"/>
<dbReference type="AlphaFoldDB" id="A0AAD7DI75"/>
<organism evidence="1 3">
    <name type="scientific">Mycena metata</name>
    <dbReference type="NCBI Taxonomy" id="1033252"/>
    <lineage>
        <taxon>Eukaryota</taxon>
        <taxon>Fungi</taxon>
        <taxon>Dikarya</taxon>
        <taxon>Basidiomycota</taxon>
        <taxon>Agaricomycotina</taxon>
        <taxon>Agaricomycetes</taxon>
        <taxon>Agaricomycetidae</taxon>
        <taxon>Agaricales</taxon>
        <taxon>Marasmiineae</taxon>
        <taxon>Mycenaceae</taxon>
        <taxon>Mycena</taxon>
    </lineage>
</organism>
<evidence type="ECO:0000313" key="2">
    <source>
        <dbReference type="EMBL" id="KAJ7738992.1"/>
    </source>
</evidence>
<accession>A0AAD7DI75</accession>
<reference evidence="1" key="1">
    <citation type="submission" date="2023-03" db="EMBL/GenBank/DDBJ databases">
        <title>Massive genome expansion in bonnet fungi (Mycena s.s.) driven by repeated elements and novel gene families across ecological guilds.</title>
        <authorList>
            <consortium name="Lawrence Berkeley National Laboratory"/>
            <person name="Harder C.B."/>
            <person name="Miyauchi S."/>
            <person name="Viragh M."/>
            <person name="Kuo A."/>
            <person name="Thoen E."/>
            <person name="Andreopoulos B."/>
            <person name="Lu D."/>
            <person name="Skrede I."/>
            <person name="Drula E."/>
            <person name="Henrissat B."/>
            <person name="Morin E."/>
            <person name="Kohler A."/>
            <person name="Barry K."/>
            <person name="LaButti K."/>
            <person name="Morin E."/>
            <person name="Salamov A."/>
            <person name="Lipzen A."/>
            <person name="Mereny Z."/>
            <person name="Hegedus B."/>
            <person name="Baldrian P."/>
            <person name="Stursova M."/>
            <person name="Weitz H."/>
            <person name="Taylor A."/>
            <person name="Grigoriev I.V."/>
            <person name="Nagy L.G."/>
            <person name="Martin F."/>
            <person name="Kauserud H."/>
        </authorList>
    </citation>
    <scope>NUCLEOTIDE SEQUENCE</scope>
    <source>
        <strain evidence="1">CBHHK182m</strain>
    </source>
</reference>
<sequence>MRMVLIQFLSAVPQAIPPVILDVGIKKSRSKVIQMNGLENTQYITHLLYFCPSSQVSSAVAMTWIPCRDCQPVKQQPRGGRSQ</sequence>
<name>A0AAD7DI75_9AGAR</name>
<dbReference type="EMBL" id="JARKIB010000775">
    <property type="protein sequence ID" value="KAJ7692331.1"/>
    <property type="molecule type" value="Genomic_DNA"/>
</dbReference>
<dbReference type="Proteomes" id="UP001215598">
    <property type="component" value="Unassembled WGS sequence"/>
</dbReference>
<evidence type="ECO:0000313" key="3">
    <source>
        <dbReference type="Proteomes" id="UP001215598"/>
    </source>
</evidence>
<dbReference type="EMBL" id="JARKIB010000109">
    <property type="protein sequence ID" value="KAJ7738992.1"/>
    <property type="molecule type" value="Genomic_DNA"/>
</dbReference>
<comment type="caution">
    <text evidence="1">The sequence shown here is derived from an EMBL/GenBank/DDBJ whole genome shotgun (WGS) entry which is preliminary data.</text>
</comment>
<protein>
    <submittedName>
        <fullName evidence="1">Uncharacterized protein</fullName>
    </submittedName>
</protein>
<evidence type="ECO:0000313" key="1">
    <source>
        <dbReference type="EMBL" id="KAJ7692331.1"/>
    </source>
</evidence>